<dbReference type="SUPFAM" id="SSF51445">
    <property type="entry name" value="(Trans)glycosidases"/>
    <property type="match status" value="1"/>
</dbReference>
<dbReference type="Gene3D" id="1.25.40.20">
    <property type="entry name" value="Ankyrin repeat-containing domain"/>
    <property type="match status" value="2"/>
</dbReference>
<dbReference type="Gene3D" id="3.20.20.80">
    <property type="entry name" value="Glycosidases"/>
    <property type="match status" value="2"/>
</dbReference>
<dbReference type="PROSITE" id="PS50297">
    <property type="entry name" value="ANK_REP_REGION"/>
    <property type="match status" value="2"/>
</dbReference>
<dbReference type="InterPro" id="IPR002110">
    <property type="entry name" value="Ankyrin_rpt"/>
</dbReference>
<dbReference type="GO" id="GO:0031436">
    <property type="term" value="C:BRCA1-BARD1 complex"/>
    <property type="evidence" value="ECO:0007669"/>
    <property type="project" value="TreeGrafter"/>
</dbReference>
<dbReference type="EMBL" id="OE839300">
    <property type="protein sequence ID" value="CAD7586624.1"/>
    <property type="molecule type" value="Genomic_DNA"/>
</dbReference>
<name>A0A7R9JP66_TIMGE</name>
<protein>
    <submittedName>
        <fullName evidence="6">Uncharacterized protein</fullName>
    </submittedName>
</protein>
<accession>A0A7R9JP66</accession>
<dbReference type="GO" id="GO:0085020">
    <property type="term" value="P:protein K6-linked ubiquitination"/>
    <property type="evidence" value="ECO:0007669"/>
    <property type="project" value="TreeGrafter"/>
</dbReference>
<dbReference type="GO" id="GO:0004842">
    <property type="term" value="F:ubiquitin-protein transferase activity"/>
    <property type="evidence" value="ECO:0007669"/>
    <property type="project" value="TreeGrafter"/>
</dbReference>
<dbReference type="AlphaFoldDB" id="A0A7R9JP66"/>
<evidence type="ECO:0000256" key="3">
    <source>
        <dbReference type="ARBA" id="ARBA00023043"/>
    </source>
</evidence>
<reference evidence="6" key="1">
    <citation type="submission" date="2020-11" db="EMBL/GenBank/DDBJ databases">
        <authorList>
            <person name="Tran Van P."/>
        </authorList>
    </citation>
    <scope>NUCLEOTIDE SEQUENCE</scope>
</reference>
<dbReference type="GO" id="GO:0016787">
    <property type="term" value="F:hydrolase activity"/>
    <property type="evidence" value="ECO:0007669"/>
    <property type="project" value="UniProtKB-KW"/>
</dbReference>
<evidence type="ECO:0000313" key="6">
    <source>
        <dbReference type="EMBL" id="CAD7586624.1"/>
    </source>
</evidence>
<dbReference type="GO" id="GO:0070531">
    <property type="term" value="C:BRCA1-A complex"/>
    <property type="evidence" value="ECO:0007669"/>
    <property type="project" value="TreeGrafter"/>
</dbReference>
<organism evidence="6">
    <name type="scientific">Timema genevievae</name>
    <name type="common">Walking stick</name>
    <dbReference type="NCBI Taxonomy" id="629358"/>
    <lineage>
        <taxon>Eukaryota</taxon>
        <taxon>Metazoa</taxon>
        <taxon>Ecdysozoa</taxon>
        <taxon>Arthropoda</taxon>
        <taxon>Hexapoda</taxon>
        <taxon>Insecta</taxon>
        <taxon>Pterygota</taxon>
        <taxon>Neoptera</taxon>
        <taxon>Polyneoptera</taxon>
        <taxon>Phasmatodea</taxon>
        <taxon>Timematodea</taxon>
        <taxon>Timematoidea</taxon>
        <taxon>Timematidae</taxon>
        <taxon>Timema</taxon>
    </lineage>
</organism>
<dbReference type="SUPFAM" id="SSF55545">
    <property type="entry name" value="beta-N-acetylhexosaminidase-like domain"/>
    <property type="match status" value="1"/>
</dbReference>
<feature type="repeat" description="ANK" evidence="4">
    <location>
        <begin position="49"/>
        <end position="81"/>
    </location>
</feature>
<feature type="compositionally biased region" description="Low complexity" evidence="5">
    <location>
        <begin position="283"/>
        <end position="294"/>
    </location>
</feature>
<feature type="repeat" description="ANK" evidence="4">
    <location>
        <begin position="210"/>
        <end position="242"/>
    </location>
</feature>
<dbReference type="InterPro" id="IPR017853">
    <property type="entry name" value="GH"/>
</dbReference>
<dbReference type="Pfam" id="PF12796">
    <property type="entry name" value="Ank_2"/>
    <property type="match status" value="1"/>
</dbReference>
<feature type="repeat" description="ANK" evidence="4">
    <location>
        <begin position="177"/>
        <end position="209"/>
    </location>
</feature>
<evidence type="ECO:0000256" key="2">
    <source>
        <dbReference type="ARBA" id="ARBA00022801"/>
    </source>
</evidence>
<sequence>MLQELCDNIRTAIEHGRTDIIRSLLEACDGEGTDPIVTREYILNNPLMEDGTFLYMATKLNQGDVVRTLLSCGADPGIQNTQGLNAIDVATSEHMRQIYVDELLRATANSEMIEQLTPKKWCNKASHIEIWPMFGLKQALAVLDNTAIIFLKIAWVGRVCQLVAAGININSWDSVESKNTPLHWAACYGNKEIVTCLISRGADVNSMNACGATPLHDAVIGTDDGVVQELLQAGANPLIQANKGKFCGKTSLDLASHKPEILALVERFTSFSQAANPASPVVAAANHSDDSNSSTRFRSVSVDSEPRMEPQVFGAVKPEPHPVFPNNFHERTTSRSGLMFNSQASLDLSPRIDQTIENLLRTHISTPVRPLVTNSSLHLLWPQPQRIIELEGPPFVPKKELLISVVKGATPVHRILDVWDVCGPSLHRLGYITKIGDVQPACGRWTEIQVECTVNEDLFPTSDSYRIHISTEKVRITASNLVGLHYACCTFIQLLRLCKTDSSSESLSPMLVQDYPAFKHRAVLLDISPRGRIPSLNVTKWECFPRPGAPKLCVVTLLGVTGFGSGGRSYKEKLKPIVEMVTIDRYCLDRFVTLVPVLDVESHVTYDDLTDMWLILQEVLASFPTLRHVHVGPKLCSLLGQSRVEDGENVPHHVPLQELWQILGLPPEVTLMLCSNSLHTQEAAPPLDIPPNILLVEYGFQADYDFQEWTRDFHNQGTMTLLCPGTASWNSLAGCPEASVCNIYRAVQAVGEQGSLGLVVAHWSGSYHLTPHPFSWPGFMVGAGLAWNTSTHWDYLHNSLSDLLDTHIFLDYAGTIGRVIMELGYAETFVLRSSRGQEPGDLSDLPAQDGSTLYRLLTDPDNVSLENLSVDMFGRVTKYIKKCQSNMFRAQLKCEFGEMIIQELQLAADLMLTACRIGRTLIGVGVNPNSNMGLAVINLGVCNLPPTFRTDIANKLLAHIEQYKGIWLQRHLPGGLQNSLLVLTSALHRFVPTEPQDD</sequence>
<dbReference type="PANTHER" id="PTHR24171">
    <property type="entry name" value="ANKYRIN REPEAT DOMAIN-CONTAINING PROTEIN 39-RELATED"/>
    <property type="match status" value="1"/>
</dbReference>
<evidence type="ECO:0000256" key="1">
    <source>
        <dbReference type="ARBA" id="ARBA00022737"/>
    </source>
</evidence>
<keyword evidence="2" id="KW-0378">Hydrolase</keyword>
<dbReference type="SUPFAM" id="SSF48403">
    <property type="entry name" value="Ankyrin repeat"/>
    <property type="match status" value="1"/>
</dbReference>
<keyword evidence="3 4" id="KW-0040">ANK repeat</keyword>
<dbReference type="Gene3D" id="3.30.379.10">
    <property type="entry name" value="Chitobiase/beta-hexosaminidase domain 2-like"/>
    <property type="match status" value="1"/>
</dbReference>
<dbReference type="PROSITE" id="PS50088">
    <property type="entry name" value="ANK_REPEAT"/>
    <property type="match status" value="3"/>
</dbReference>
<feature type="region of interest" description="Disordered" evidence="5">
    <location>
        <begin position="283"/>
        <end position="304"/>
    </location>
</feature>
<keyword evidence="1" id="KW-0677">Repeat</keyword>
<evidence type="ECO:0000256" key="4">
    <source>
        <dbReference type="PROSITE-ProRule" id="PRU00023"/>
    </source>
</evidence>
<evidence type="ECO:0000256" key="5">
    <source>
        <dbReference type="SAM" id="MobiDB-lite"/>
    </source>
</evidence>
<proteinExistence type="predicted"/>
<gene>
    <name evidence="6" type="ORF">TGEB3V08_LOCUS935</name>
</gene>
<dbReference type="InterPro" id="IPR029018">
    <property type="entry name" value="Hex-like_dom2"/>
</dbReference>
<dbReference type="SMART" id="SM00248">
    <property type="entry name" value="ANK"/>
    <property type="match status" value="3"/>
</dbReference>
<dbReference type="PANTHER" id="PTHR24171:SF11">
    <property type="entry name" value="26S PROTEASOME NON-ATPASE REGULATORY SUBUNIT 10"/>
    <property type="match status" value="1"/>
</dbReference>
<dbReference type="InterPro" id="IPR036770">
    <property type="entry name" value="Ankyrin_rpt-contain_sf"/>
</dbReference>